<evidence type="ECO:0000313" key="2">
    <source>
        <dbReference type="Proteomes" id="UP001060085"/>
    </source>
</evidence>
<gene>
    <name evidence="1" type="ORF">M9H77_27213</name>
</gene>
<dbReference type="EMBL" id="CM044706">
    <property type="protein sequence ID" value="KAI5658420.1"/>
    <property type="molecule type" value="Genomic_DNA"/>
</dbReference>
<name>A0ACC0AC26_CATRO</name>
<sequence>MSVPKFETDKFDGKSGFVMWRRKMKAVLVQNKIAPAICSPEEYPESWKGESPSEKLGDAHSCLTIHLIDNVLREIDEKDNAFEIWTKLEKLYLGKSLSNKIYLKEQLFDFKMSGDDLSLSDVKNALKSKDLDLQKENKSHGENLFVRGRVDRREPPSHHFKSKGRSKSREKNKVKCF</sequence>
<proteinExistence type="predicted"/>
<reference evidence="2" key="1">
    <citation type="journal article" date="2023" name="Nat. Plants">
        <title>Single-cell RNA sequencing provides a high-resolution roadmap for understanding the multicellular compartmentation of specialized metabolism.</title>
        <authorList>
            <person name="Sun S."/>
            <person name="Shen X."/>
            <person name="Li Y."/>
            <person name="Li Y."/>
            <person name="Wang S."/>
            <person name="Li R."/>
            <person name="Zhang H."/>
            <person name="Shen G."/>
            <person name="Guo B."/>
            <person name="Wei J."/>
            <person name="Xu J."/>
            <person name="St-Pierre B."/>
            <person name="Chen S."/>
            <person name="Sun C."/>
        </authorList>
    </citation>
    <scope>NUCLEOTIDE SEQUENCE [LARGE SCALE GENOMIC DNA]</scope>
</reference>
<accession>A0ACC0AC26</accession>
<keyword evidence="2" id="KW-1185">Reference proteome</keyword>
<evidence type="ECO:0000313" key="1">
    <source>
        <dbReference type="EMBL" id="KAI5658420.1"/>
    </source>
</evidence>
<dbReference type="Proteomes" id="UP001060085">
    <property type="component" value="Linkage Group LG06"/>
</dbReference>
<comment type="caution">
    <text evidence="1">The sequence shown here is derived from an EMBL/GenBank/DDBJ whole genome shotgun (WGS) entry which is preliminary data.</text>
</comment>
<protein>
    <submittedName>
        <fullName evidence="1">Uncharacterized protein</fullName>
    </submittedName>
</protein>
<organism evidence="1 2">
    <name type="scientific">Catharanthus roseus</name>
    <name type="common">Madagascar periwinkle</name>
    <name type="synonym">Vinca rosea</name>
    <dbReference type="NCBI Taxonomy" id="4058"/>
    <lineage>
        <taxon>Eukaryota</taxon>
        <taxon>Viridiplantae</taxon>
        <taxon>Streptophyta</taxon>
        <taxon>Embryophyta</taxon>
        <taxon>Tracheophyta</taxon>
        <taxon>Spermatophyta</taxon>
        <taxon>Magnoliopsida</taxon>
        <taxon>eudicotyledons</taxon>
        <taxon>Gunneridae</taxon>
        <taxon>Pentapetalae</taxon>
        <taxon>asterids</taxon>
        <taxon>lamiids</taxon>
        <taxon>Gentianales</taxon>
        <taxon>Apocynaceae</taxon>
        <taxon>Rauvolfioideae</taxon>
        <taxon>Vinceae</taxon>
        <taxon>Catharanthinae</taxon>
        <taxon>Catharanthus</taxon>
    </lineage>
</organism>